<accession>A0A067MRN3</accession>
<dbReference type="AlphaFoldDB" id="A0A067MRN3"/>
<name>A0A067MRN3_BOTB1</name>
<sequence>MRTLLDAGAELDSEDETGDTPLSLAVNGGLAASVQFLLRVGADPIKHGQTG</sequence>
<gene>
    <name evidence="3" type="ORF">BOTBODRAFT_80323</name>
</gene>
<dbReference type="Proteomes" id="UP000027195">
    <property type="component" value="Unassembled WGS sequence"/>
</dbReference>
<dbReference type="Pfam" id="PF00023">
    <property type="entry name" value="Ank"/>
    <property type="match status" value="1"/>
</dbReference>
<dbReference type="InterPro" id="IPR036770">
    <property type="entry name" value="Ankyrin_rpt-contain_sf"/>
</dbReference>
<reference evidence="4" key="1">
    <citation type="journal article" date="2014" name="Proc. Natl. Acad. Sci. U.S.A.">
        <title>Extensive sampling of basidiomycete genomes demonstrates inadequacy of the white-rot/brown-rot paradigm for wood decay fungi.</title>
        <authorList>
            <person name="Riley R."/>
            <person name="Salamov A.A."/>
            <person name="Brown D.W."/>
            <person name="Nagy L.G."/>
            <person name="Floudas D."/>
            <person name="Held B.W."/>
            <person name="Levasseur A."/>
            <person name="Lombard V."/>
            <person name="Morin E."/>
            <person name="Otillar R."/>
            <person name="Lindquist E.A."/>
            <person name="Sun H."/>
            <person name="LaButti K.M."/>
            <person name="Schmutz J."/>
            <person name="Jabbour D."/>
            <person name="Luo H."/>
            <person name="Baker S.E."/>
            <person name="Pisabarro A.G."/>
            <person name="Walton J.D."/>
            <person name="Blanchette R.A."/>
            <person name="Henrissat B."/>
            <person name="Martin F."/>
            <person name="Cullen D."/>
            <person name="Hibbett D.S."/>
            <person name="Grigoriev I.V."/>
        </authorList>
    </citation>
    <scope>NUCLEOTIDE SEQUENCE [LARGE SCALE GENOMIC DNA]</scope>
    <source>
        <strain evidence="4">FD-172 SS1</strain>
    </source>
</reference>
<dbReference type="HOGENOM" id="CLU_3111857_0_0_1"/>
<keyword evidence="1" id="KW-0040">ANK repeat</keyword>
<dbReference type="InterPro" id="IPR002110">
    <property type="entry name" value="Ankyrin_rpt"/>
</dbReference>
<dbReference type="Gene3D" id="1.25.40.20">
    <property type="entry name" value="Ankyrin repeat-containing domain"/>
    <property type="match status" value="1"/>
</dbReference>
<proteinExistence type="predicted"/>
<feature type="repeat" description="ANK" evidence="1">
    <location>
        <begin position="17"/>
        <end position="43"/>
    </location>
</feature>
<organism evidence="3 4">
    <name type="scientific">Botryobasidium botryosum (strain FD-172 SS1)</name>
    <dbReference type="NCBI Taxonomy" id="930990"/>
    <lineage>
        <taxon>Eukaryota</taxon>
        <taxon>Fungi</taxon>
        <taxon>Dikarya</taxon>
        <taxon>Basidiomycota</taxon>
        <taxon>Agaricomycotina</taxon>
        <taxon>Agaricomycetes</taxon>
        <taxon>Cantharellales</taxon>
        <taxon>Botryobasidiaceae</taxon>
        <taxon>Botryobasidium</taxon>
    </lineage>
</organism>
<evidence type="ECO:0000256" key="2">
    <source>
        <dbReference type="SAM" id="MobiDB-lite"/>
    </source>
</evidence>
<dbReference type="PROSITE" id="PS50088">
    <property type="entry name" value="ANK_REPEAT"/>
    <property type="match status" value="1"/>
</dbReference>
<protein>
    <submittedName>
        <fullName evidence="3">Uncharacterized protein</fullName>
    </submittedName>
</protein>
<dbReference type="InParanoid" id="A0A067MRN3"/>
<evidence type="ECO:0000313" key="3">
    <source>
        <dbReference type="EMBL" id="KDQ14251.1"/>
    </source>
</evidence>
<feature type="non-terminal residue" evidence="3">
    <location>
        <position position="51"/>
    </location>
</feature>
<dbReference type="PROSITE" id="PS50297">
    <property type="entry name" value="ANK_REP_REGION"/>
    <property type="match status" value="1"/>
</dbReference>
<dbReference type="SUPFAM" id="SSF48403">
    <property type="entry name" value="Ankyrin repeat"/>
    <property type="match status" value="1"/>
</dbReference>
<feature type="compositionally biased region" description="Acidic residues" evidence="2">
    <location>
        <begin position="9"/>
        <end position="18"/>
    </location>
</feature>
<dbReference type="EMBL" id="KL198039">
    <property type="protein sequence ID" value="KDQ14251.1"/>
    <property type="molecule type" value="Genomic_DNA"/>
</dbReference>
<evidence type="ECO:0000256" key="1">
    <source>
        <dbReference type="PROSITE-ProRule" id="PRU00023"/>
    </source>
</evidence>
<evidence type="ECO:0000313" key="4">
    <source>
        <dbReference type="Proteomes" id="UP000027195"/>
    </source>
</evidence>
<feature type="region of interest" description="Disordered" evidence="2">
    <location>
        <begin position="1"/>
        <end position="20"/>
    </location>
</feature>
<keyword evidence="4" id="KW-1185">Reference proteome</keyword>
<dbReference type="OrthoDB" id="539213at2759"/>